<dbReference type="PATRIC" id="fig|1227739.3.peg.677"/>
<dbReference type="STRING" id="1227739.Hsw_0411"/>
<evidence type="ECO:0000313" key="2">
    <source>
        <dbReference type="Proteomes" id="UP000019423"/>
    </source>
</evidence>
<sequence>MKVDFDTIHEHIIPLDNFQLKWRFTEEEYNKLPDQHLELLRPLSKAAAKFLSDYIDMIDLHGDIPFKKGFFRTAHSIEVLTDNEKEIKKWLYQRGLPFDQLVFLTWSQEDAMIVPWEIFIKYFDSFYYPIADDLTVFDQSLTWALLFFHEHEIHFGTNEHFTPSPTNWREFSAA</sequence>
<keyword evidence="2" id="KW-1185">Reference proteome</keyword>
<name>W8F0B4_9BACT</name>
<evidence type="ECO:0000313" key="1">
    <source>
        <dbReference type="EMBL" id="AHJ96006.1"/>
    </source>
</evidence>
<dbReference type="RefSeq" id="WP_044000843.1">
    <property type="nucleotide sequence ID" value="NZ_CP007145.1"/>
</dbReference>
<dbReference type="Proteomes" id="UP000019423">
    <property type="component" value="Chromosome"/>
</dbReference>
<dbReference type="OrthoDB" id="840133at2"/>
<dbReference type="HOGENOM" id="CLU_1650438_0_0_10"/>
<proteinExistence type="predicted"/>
<protein>
    <submittedName>
        <fullName evidence="1">Uncharacterized protein</fullName>
    </submittedName>
</protein>
<dbReference type="eggNOG" id="ENOG502ZAH7">
    <property type="taxonomic scope" value="Bacteria"/>
</dbReference>
<dbReference type="AlphaFoldDB" id="W8F0B4"/>
<dbReference type="KEGG" id="hsw:Hsw_0411"/>
<organism evidence="1 2">
    <name type="scientific">Hymenobacter swuensis DY53</name>
    <dbReference type="NCBI Taxonomy" id="1227739"/>
    <lineage>
        <taxon>Bacteria</taxon>
        <taxon>Pseudomonadati</taxon>
        <taxon>Bacteroidota</taxon>
        <taxon>Cytophagia</taxon>
        <taxon>Cytophagales</taxon>
        <taxon>Hymenobacteraceae</taxon>
        <taxon>Hymenobacter</taxon>
    </lineage>
</organism>
<dbReference type="EMBL" id="CP007145">
    <property type="protein sequence ID" value="AHJ96006.1"/>
    <property type="molecule type" value="Genomic_DNA"/>
</dbReference>
<reference evidence="1 2" key="1">
    <citation type="submission" date="2014-01" db="EMBL/GenBank/DDBJ databases">
        <title>Complete genome sequence of ionizing-radiation resistance bacterium Hymenobacter swuensis DY53.</title>
        <authorList>
            <person name="Jung J.-H."/>
            <person name="Jeong S.-W."/>
            <person name="Joe M.-H."/>
            <person name="Cho y.-j."/>
            <person name="Kim M.-K."/>
            <person name="Lim S.-Y."/>
        </authorList>
    </citation>
    <scope>NUCLEOTIDE SEQUENCE [LARGE SCALE GENOMIC DNA]</scope>
    <source>
        <strain evidence="1 2">DY53</strain>
    </source>
</reference>
<accession>W8F0B4</accession>
<gene>
    <name evidence="1" type="ORF">Hsw_0411</name>
</gene>